<dbReference type="AlphaFoldDB" id="A0A0D1KWW3"/>
<comment type="caution">
    <text evidence="2">The sequence shown here is derived from an EMBL/GenBank/DDBJ whole genome shotgun (WGS) entry which is preliminary data.</text>
</comment>
<proteinExistence type="predicted"/>
<accession>A0A0D1KWW3</accession>
<evidence type="ECO:0000313" key="2">
    <source>
        <dbReference type="EMBL" id="KIU10697.1"/>
    </source>
</evidence>
<evidence type="ECO:0000313" key="3">
    <source>
        <dbReference type="Proteomes" id="UP000032247"/>
    </source>
</evidence>
<evidence type="ECO:0008006" key="4">
    <source>
        <dbReference type="Google" id="ProtNLM"/>
    </source>
</evidence>
<protein>
    <recommendedName>
        <fullName evidence="4">Spore germination protein</fullName>
    </recommendedName>
</protein>
<feature type="region of interest" description="Disordered" evidence="1">
    <location>
        <begin position="58"/>
        <end position="80"/>
    </location>
</feature>
<dbReference type="InterPro" id="IPR019618">
    <property type="entry name" value="Spore_germination_GerPA"/>
</dbReference>
<gene>
    <name evidence="2" type="ORF">SC09_Contig25orf00520</name>
</gene>
<dbReference type="EMBL" id="JXBC01000004">
    <property type="protein sequence ID" value="KIU10697.1"/>
    <property type="molecule type" value="Genomic_DNA"/>
</dbReference>
<evidence type="ECO:0000256" key="1">
    <source>
        <dbReference type="SAM" id="MobiDB-lite"/>
    </source>
</evidence>
<organism evidence="2 3">
    <name type="scientific">Bacillus subtilis</name>
    <dbReference type="NCBI Taxonomy" id="1423"/>
    <lineage>
        <taxon>Bacteria</taxon>
        <taxon>Bacillati</taxon>
        <taxon>Bacillota</taxon>
        <taxon>Bacilli</taxon>
        <taxon>Bacillales</taxon>
        <taxon>Bacillaceae</taxon>
        <taxon>Bacillus</taxon>
    </lineage>
</organism>
<sequence length="80" mass="8410">MPYQINIANIKINGVTQNGNIDVGPIVHNSHTANSKYFGANFSLGDLSPTSSLLNTGNIDSDVSDQDQIGNPSAPIANQI</sequence>
<dbReference type="Proteomes" id="UP000032247">
    <property type="component" value="Unassembled WGS sequence"/>
</dbReference>
<reference evidence="2 3" key="1">
    <citation type="submission" date="2014-12" db="EMBL/GenBank/DDBJ databases">
        <title>Comparative genome analysis of Bacillus coagulans HM-08, Clostridium butyricum HM-68, Bacillus subtilis HM-66 and Bacillus licheniformis BL-09.</title>
        <authorList>
            <person name="Zhang H."/>
        </authorList>
    </citation>
    <scope>NUCLEOTIDE SEQUENCE [LARGE SCALE GENOMIC DNA]</scope>
    <source>
        <strain evidence="2 3">HM-66</strain>
    </source>
</reference>
<name>A0A0D1KWW3_BACIU</name>
<dbReference type="Pfam" id="PF10676">
    <property type="entry name" value="gerPA"/>
    <property type="match status" value="1"/>
</dbReference>
<dbReference type="PATRIC" id="fig|1423.173.peg.2808"/>